<dbReference type="Proteomes" id="UP000282818">
    <property type="component" value="Unassembled WGS sequence"/>
</dbReference>
<name>A0A437QC79_9GAMM</name>
<dbReference type="RefSeq" id="WP_127692295.1">
    <property type="nucleotide sequence ID" value="NZ_SACQ01000001.1"/>
</dbReference>
<reference evidence="1 2" key="1">
    <citation type="submission" date="2019-01" db="EMBL/GenBank/DDBJ databases">
        <authorList>
            <person name="Chen W.-M."/>
        </authorList>
    </citation>
    <scope>NUCLEOTIDE SEQUENCE [LARGE SCALE GENOMIC DNA]</scope>
    <source>
        <strain evidence="1 2">HPM-16</strain>
    </source>
</reference>
<evidence type="ECO:0008006" key="3">
    <source>
        <dbReference type="Google" id="ProtNLM"/>
    </source>
</evidence>
<evidence type="ECO:0000313" key="2">
    <source>
        <dbReference type="Proteomes" id="UP000282818"/>
    </source>
</evidence>
<gene>
    <name evidence="1" type="ORF">EOE65_00290</name>
</gene>
<keyword evidence="2" id="KW-1185">Reference proteome</keyword>
<protein>
    <recommendedName>
        <fullName evidence="3">PBP domain-containing protein</fullName>
    </recommendedName>
</protein>
<evidence type="ECO:0000313" key="1">
    <source>
        <dbReference type="EMBL" id="RVU32126.1"/>
    </source>
</evidence>
<accession>A0A437QC79</accession>
<organism evidence="1 2">
    <name type="scientific">Neptunomonas marina</name>
    <dbReference type="NCBI Taxonomy" id="1815562"/>
    <lineage>
        <taxon>Bacteria</taxon>
        <taxon>Pseudomonadati</taxon>
        <taxon>Pseudomonadota</taxon>
        <taxon>Gammaproteobacteria</taxon>
        <taxon>Oceanospirillales</taxon>
        <taxon>Oceanospirillaceae</taxon>
        <taxon>Neptunomonas</taxon>
    </lineage>
</organism>
<dbReference type="SUPFAM" id="SSF53850">
    <property type="entry name" value="Periplasmic binding protein-like II"/>
    <property type="match status" value="1"/>
</dbReference>
<sequence length="95" mass="10909">MRTTRWPDQKPMRVFVLSDKHAVHKSFVKQDLEMFPYQLRMVWDRAAFSGTGYPPIEVVSITEMINQVQKVEGAIGYVDDASKPILKGVEIVEVK</sequence>
<proteinExistence type="predicted"/>
<dbReference type="EMBL" id="SACQ01000001">
    <property type="protein sequence ID" value="RVU32126.1"/>
    <property type="molecule type" value="Genomic_DNA"/>
</dbReference>
<comment type="caution">
    <text evidence="1">The sequence shown here is derived from an EMBL/GenBank/DDBJ whole genome shotgun (WGS) entry which is preliminary data.</text>
</comment>
<dbReference type="AlphaFoldDB" id="A0A437QC79"/>